<dbReference type="Proteomes" id="UP000217954">
    <property type="component" value="Chromosome"/>
</dbReference>
<accession>A0A1Z4F265</accession>
<evidence type="ECO:0000313" key="2">
    <source>
        <dbReference type="Proteomes" id="UP000217954"/>
    </source>
</evidence>
<dbReference type="AlphaFoldDB" id="A0A1Z4F265"/>
<gene>
    <name evidence="1" type="ORF">MSTE_04002</name>
</gene>
<reference evidence="1 2" key="2">
    <citation type="journal article" date="2017" name="Int. J. Syst. Evol. Microbiol.">
        <title>Mycobacterium stephanolepidis sp. nov., a rapidly growing species related to Mycobacterium chelonae, isolated from marine teleost fish, Stephanolepis cirrhifer.</title>
        <authorList>
            <person name="Fukano H."/>
            <person name="Wada S."/>
            <person name="Kurata O."/>
            <person name="Katayama K."/>
            <person name="Fujiwara N."/>
            <person name="Hoshino Y."/>
        </authorList>
    </citation>
    <scope>NUCLEOTIDE SEQUENCE [LARGE SCALE GENOMIC DNA]</scope>
    <source>
        <strain evidence="1 2">NJB0901</strain>
    </source>
</reference>
<keyword evidence="2" id="KW-1185">Reference proteome</keyword>
<proteinExistence type="predicted"/>
<organism evidence="1 2">
    <name type="scientific">[Mycobacterium] stephanolepidis</name>
    <dbReference type="NCBI Taxonomy" id="1520670"/>
    <lineage>
        <taxon>Bacteria</taxon>
        <taxon>Bacillati</taxon>
        <taxon>Actinomycetota</taxon>
        <taxon>Actinomycetes</taxon>
        <taxon>Mycobacteriales</taxon>
        <taxon>Mycobacteriaceae</taxon>
        <taxon>Mycobacteroides</taxon>
    </lineage>
</organism>
<sequence length="43" mass="4932">MKALLSCGFRPYRYPEAGRVARTAAAKKNSFTLWACELTWRPI</sequence>
<reference evidence="2" key="1">
    <citation type="journal article" date="2017" name="Genome Announc.">
        <title>Complete Genome Sequence of Mycobacterium stephanolepidis.</title>
        <authorList>
            <person name="Fukano H."/>
            <person name="Yoshida M."/>
            <person name="Katayama Y."/>
            <person name="Omatsu T."/>
            <person name="Mizutani T."/>
            <person name="Kurata O."/>
            <person name="Wada S."/>
            <person name="Hoshino Y."/>
        </authorList>
    </citation>
    <scope>NUCLEOTIDE SEQUENCE [LARGE SCALE GENOMIC DNA]</scope>
    <source>
        <strain evidence="2">NJB0901</strain>
    </source>
</reference>
<name>A0A1Z4F265_9MYCO</name>
<evidence type="ECO:0000313" key="1">
    <source>
        <dbReference type="EMBL" id="BAX99300.1"/>
    </source>
</evidence>
<dbReference type="EMBL" id="AP018165">
    <property type="protein sequence ID" value="BAX99300.1"/>
    <property type="molecule type" value="Genomic_DNA"/>
</dbReference>
<protein>
    <submittedName>
        <fullName evidence="1">Uncharacterized protein</fullName>
    </submittedName>
</protein>
<dbReference type="KEGG" id="mste:MSTE_04002"/>